<evidence type="ECO:0000313" key="2">
    <source>
        <dbReference type="Proteomes" id="UP001597326"/>
    </source>
</evidence>
<gene>
    <name evidence="1" type="ORF">ACFSCS_02260</name>
</gene>
<evidence type="ECO:0000313" key="1">
    <source>
        <dbReference type="EMBL" id="MFD1889008.1"/>
    </source>
</evidence>
<reference evidence="2" key="1">
    <citation type="journal article" date="2019" name="Int. J. Syst. Evol. Microbiol.">
        <title>The Global Catalogue of Microorganisms (GCM) 10K type strain sequencing project: providing services to taxonomists for standard genome sequencing and annotation.</title>
        <authorList>
            <consortium name="The Broad Institute Genomics Platform"/>
            <consortium name="The Broad Institute Genome Sequencing Center for Infectious Disease"/>
            <person name="Wu L."/>
            <person name="Ma J."/>
        </authorList>
    </citation>
    <scope>NUCLEOTIDE SEQUENCE [LARGE SCALE GENOMIC DNA]</scope>
    <source>
        <strain evidence="2">CAIM 431</strain>
    </source>
</reference>
<comment type="caution">
    <text evidence="1">The sequence shown here is derived from an EMBL/GenBank/DDBJ whole genome shotgun (WGS) entry which is preliminary data.</text>
</comment>
<organism evidence="1 2">
    <name type="scientific">Luteococcus peritonei</name>
    <dbReference type="NCBI Taxonomy" id="88874"/>
    <lineage>
        <taxon>Bacteria</taxon>
        <taxon>Bacillati</taxon>
        <taxon>Actinomycetota</taxon>
        <taxon>Actinomycetes</taxon>
        <taxon>Propionibacteriales</taxon>
        <taxon>Propionibacteriaceae</taxon>
        <taxon>Luteococcus</taxon>
    </lineage>
</organism>
<evidence type="ECO:0008006" key="3">
    <source>
        <dbReference type="Google" id="ProtNLM"/>
    </source>
</evidence>
<dbReference type="Proteomes" id="UP001597326">
    <property type="component" value="Unassembled WGS sequence"/>
</dbReference>
<name>A0ABW4RUC1_9ACTN</name>
<sequence length="138" mass="14964">MDNNEPIYLDDPDLLAAVVDRTLPVSDRTAGSLLLLLCDQDCRLLLPMLVDDVPLGCGRQEQEGTADRLAWITAQSVPGGAVALAVGRPGQPVPTLWERDWRRALALATRRHGLRDLGCLLATEQGVRRLDDDEAAAA</sequence>
<accession>A0ABW4RUC1</accession>
<dbReference type="RefSeq" id="WP_343874935.1">
    <property type="nucleotide sequence ID" value="NZ_BAAAIX010000028.1"/>
</dbReference>
<dbReference type="EMBL" id="JBHUFZ010000005">
    <property type="protein sequence ID" value="MFD1889008.1"/>
    <property type="molecule type" value="Genomic_DNA"/>
</dbReference>
<proteinExistence type="predicted"/>
<protein>
    <recommendedName>
        <fullName evidence="3">DUF4192 family protein</fullName>
    </recommendedName>
</protein>
<keyword evidence="2" id="KW-1185">Reference proteome</keyword>